<evidence type="ECO:0000313" key="1">
    <source>
        <dbReference type="EMBL" id="MBP2292954.1"/>
    </source>
</evidence>
<sequence length="113" mass="12719">MSDDTGMRKLRHISARIPAALARQIEIVQERHRLPHFSDAVTLVIDRGLSAIARAKVEEEQIEATILRIEDMTVTALAMLNVAHELDPEAVAETRKSILDEWERRGRRRGGAA</sequence>
<dbReference type="EMBL" id="JAGINP010000009">
    <property type="protein sequence ID" value="MBP2292954.1"/>
    <property type="molecule type" value="Genomic_DNA"/>
</dbReference>
<dbReference type="RefSeq" id="WP_209766825.1">
    <property type="nucleotide sequence ID" value="NZ_JAGINP010000009.1"/>
</dbReference>
<dbReference type="Proteomes" id="UP000781958">
    <property type="component" value="Unassembled WGS sequence"/>
</dbReference>
<accession>A0ABS4SL57</accession>
<organism evidence="1 2">
    <name type="scientific">Azospirillum rugosum</name>
    <dbReference type="NCBI Taxonomy" id="416170"/>
    <lineage>
        <taxon>Bacteria</taxon>
        <taxon>Pseudomonadati</taxon>
        <taxon>Pseudomonadota</taxon>
        <taxon>Alphaproteobacteria</taxon>
        <taxon>Rhodospirillales</taxon>
        <taxon>Azospirillaceae</taxon>
        <taxon>Azospirillum</taxon>
    </lineage>
</organism>
<name>A0ABS4SL57_9PROT</name>
<gene>
    <name evidence="1" type="ORF">J2851_002736</name>
</gene>
<keyword evidence="2" id="KW-1185">Reference proteome</keyword>
<proteinExistence type="predicted"/>
<reference evidence="1 2" key="1">
    <citation type="submission" date="2021-03" db="EMBL/GenBank/DDBJ databases">
        <title>Genomic Encyclopedia of Type Strains, Phase III (KMG-III): the genomes of soil and plant-associated and newly described type strains.</title>
        <authorList>
            <person name="Whitman W."/>
        </authorList>
    </citation>
    <scope>NUCLEOTIDE SEQUENCE [LARGE SCALE GENOMIC DNA]</scope>
    <source>
        <strain evidence="1 2">IMMIB AFH-6</strain>
    </source>
</reference>
<protein>
    <submittedName>
        <fullName evidence="1">Uncharacterized protein</fullName>
    </submittedName>
</protein>
<comment type="caution">
    <text evidence="1">The sequence shown here is derived from an EMBL/GenBank/DDBJ whole genome shotgun (WGS) entry which is preliminary data.</text>
</comment>
<evidence type="ECO:0000313" key="2">
    <source>
        <dbReference type="Proteomes" id="UP000781958"/>
    </source>
</evidence>